<proteinExistence type="predicted"/>
<accession>A0AAP9UEY1</accession>
<sequence length="129" mass="14434">MSEENYYIVRGAKVVCDKGTHPRKINLPNSHGSYANEKPMMNKKDNVVNKNISYFGICTGDCPSSDDIYLITEDGRTVNGKKCQVTILKEWLKTKEDTLVKGEDALTTDSFLVCKYGGKITFISNGQEE</sequence>
<dbReference type="InterPro" id="IPR025460">
    <property type="entry name" value="DUF4280"/>
</dbReference>
<gene>
    <name evidence="1" type="ORF">FF104_12080</name>
</gene>
<evidence type="ECO:0000313" key="2">
    <source>
        <dbReference type="Proteomes" id="UP000515243"/>
    </source>
</evidence>
<dbReference type="EMBL" id="CP040626">
    <property type="protein sequence ID" value="QMW91676.1"/>
    <property type="molecule type" value="Genomic_DNA"/>
</dbReference>
<reference evidence="1 2" key="1">
    <citation type="submission" date="2019-05" db="EMBL/GenBank/DDBJ databases">
        <authorList>
            <person name="Schori C."/>
            <person name="Ahrens C."/>
        </authorList>
    </citation>
    <scope>NUCLEOTIDE SEQUENCE [LARGE SCALE GENOMIC DNA]</scope>
    <source>
        <strain evidence="1 2">DSM 10702</strain>
    </source>
</reference>
<evidence type="ECO:0000313" key="1">
    <source>
        <dbReference type="EMBL" id="QMW91676.1"/>
    </source>
</evidence>
<organism evidence="1 2">
    <name type="scientific">Clostridium butyricum</name>
    <dbReference type="NCBI Taxonomy" id="1492"/>
    <lineage>
        <taxon>Bacteria</taxon>
        <taxon>Bacillati</taxon>
        <taxon>Bacillota</taxon>
        <taxon>Clostridia</taxon>
        <taxon>Eubacteriales</taxon>
        <taxon>Clostridiaceae</taxon>
        <taxon>Clostridium</taxon>
    </lineage>
</organism>
<dbReference type="AlphaFoldDB" id="A0AAP9UEY1"/>
<name>A0AAP9UEY1_CLOBU</name>
<dbReference type="Proteomes" id="UP000515243">
    <property type="component" value="Chromosome 1"/>
</dbReference>
<protein>
    <submittedName>
        <fullName evidence="1">DUF4280 domain-containing protein</fullName>
    </submittedName>
</protein>
<dbReference type="GeneID" id="92944915"/>
<dbReference type="RefSeq" id="WP_035764491.1">
    <property type="nucleotide sequence ID" value="NZ_AP019716.1"/>
</dbReference>
<dbReference type="Pfam" id="PF14107">
    <property type="entry name" value="DUF4280"/>
    <property type="match status" value="1"/>
</dbReference>